<evidence type="ECO:0000256" key="4">
    <source>
        <dbReference type="ARBA" id="ARBA00022729"/>
    </source>
</evidence>
<dbReference type="SMART" id="SM00642">
    <property type="entry name" value="Aamy"/>
    <property type="match status" value="2"/>
</dbReference>
<dbReference type="STRING" id="7266.A0A3B0K4I1"/>
<dbReference type="EMBL" id="OUUW01000004">
    <property type="protein sequence ID" value="SPP79861.1"/>
    <property type="molecule type" value="Genomic_DNA"/>
</dbReference>
<dbReference type="CDD" id="cd11328">
    <property type="entry name" value="AmyAc_maltase"/>
    <property type="match status" value="2"/>
</dbReference>
<organism evidence="9 10">
    <name type="scientific">Drosophila guanche</name>
    <name type="common">Fruit fly</name>
    <dbReference type="NCBI Taxonomy" id="7266"/>
    <lineage>
        <taxon>Eukaryota</taxon>
        <taxon>Metazoa</taxon>
        <taxon>Ecdysozoa</taxon>
        <taxon>Arthropoda</taxon>
        <taxon>Hexapoda</taxon>
        <taxon>Insecta</taxon>
        <taxon>Pterygota</taxon>
        <taxon>Neoptera</taxon>
        <taxon>Endopterygota</taxon>
        <taxon>Diptera</taxon>
        <taxon>Brachycera</taxon>
        <taxon>Muscomorpha</taxon>
        <taxon>Ephydroidea</taxon>
        <taxon>Drosophilidae</taxon>
        <taxon>Drosophila</taxon>
        <taxon>Sophophora</taxon>
    </lineage>
</organism>
<evidence type="ECO:0000256" key="2">
    <source>
        <dbReference type="ARBA" id="ARBA00008061"/>
    </source>
</evidence>
<evidence type="ECO:0000256" key="7">
    <source>
        <dbReference type="SAM" id="SignalP"/>
    </source>
</evidence>
<keyword evidence="6" id="KW-0326">Glycosidase</keyword>
<proteinExistence type="inferred from homology"/>
<keyword evidence="6" id="KW-0378">Hydrolase</keyword>
<evidence type="ECO:0000313" key="9">
    <source>
        <dbReference type="EMBL" id="SPP79861.1"/>
    </source>
</evidence>
<dbReference type="PANTHER" id="PTHR10357:SF179">
    <property type="entry name" value="NEUTRAL AND BASIC AMINO ACID TRANSPORT PROTEIN RBAT"/>
    <property type="match status" value="1"/>
</dbReference>
<dbReference type="EC" id="3.2.1.20" evidence="3"/>
<dbReference type="InterPro" id="IPR045857">
    <property type="entry name" value="O16G_dom_2"/>
</dbReference>
<dbReference type="Gene3D" id="2.60.40.1180">
    <property type="entry name" value="Golgi alpha-mannosidase II"/>
    <property type="match status" value="1"/>
</dbReference>
<gene>
    <name evidence="9" type="ORF">DGUA_6G012776</name>
</gene>
<dbReference type="Gene3D" id="3.90.400.10">
    <property type="entry name" value="Oligo-1,6-glucosidase, Domain 2"/>
    <property type="match status" value="2"/>
</dbReference>
<feature type="chain" id="PRO_5017276150" description="alpha-glucosidase" evidence="7">
    <location>
        <begin position="25"/>
        <end position="1212"/>
    </location>
</feature>
<comment type="similarity">
    <text evidence="2">Belongs to the glycosyl hydrolase 13 family.</text>
</comment>
<accession>A0A3B0K4I1</accession>
<reference evidence="10" key="1">
    <citation type="submission" date="2018-01" db="EMBL/GenBank/DDBJ databases">
        <authorList>
            <person name="Alioto T."/>
            <person name="Alioto T."/>
        </authorList>
    </citation>
    <scope>NUCLEOTIDE SEQUENCE [LARGE SCALE GENOMIC DNA]</scope>
</reference>
<feature type="domain" description="Glycosyl hydrolase family 13 catalytic" evidence="8">
    <location>
        <begin position="621"/>
        <end position="1018"/>
    </location>
</feature>
<comment type="catalytic activity">
    <reaction evidence="1">
        <text>Hydrolysis of terminal, non-reducing (1-&gt;4)-linked alpha-D-glucose residues with release of alpha-D-glucose.</text>
        <dbReference type="EC" id="3.2.1.20"/>
    </reaction>
</comment>
<dbReference type="OMA" id="YREISWQ"/>
<dbReference type="InterPro" id="IPR006047">
    <property type="entry name" value="GH13_cat_dom"/>
</dbReference>
<dbReference type="FunFam" id="3.90.400.10:FF:000001">
    <property type="entry name" value="Maltase A3, isoform A"/>
    <property type="match status" value="2"/>
</dbReference>
<protein>
    <recommendedName>
        <fullName evidence="3">alpha-glucosidase</fullName>
        <ecNumber evidence="3">3.2.1.20</ecNumber>
    </recommendedName>
</protein>
<dbReference type="GO" id="GO:0005975">
    <property type="term" value="P:carbohydrate metabolic process"/>
    <property type="evidence" value="ECO:0007669"/>
    <property type="project" value="InterPro"/>
</dbReference>
<keyword evidence="4 7" id="KW-0732">Signal</keyword>
<name>A0A3B0K4I1_DROGU</name>
<dbReference type="InterPro" id="IPR013780">
    <property type="entry name" value="Glyco_hydro_b"/>
</dbReference>
<dbReference type="OrthoDB" id="1740265at2759"/>
<dbReference type="Gene3D" id="3.20.20.80">
    <property type="entry name" value="Glycosidases"/>
    <property type="match status" value="2"/>
</dbReference>
<keyword evidence="10" id="KW-1185">Reference proteome</keyword>
<dbReference type="Proteomes" id="UP000268350">
    <property type="component" value="Unassembled WGS sequence"/>
</dbReference>
<evidence type="ECO:0000256" key="5">
    <source>
        <dbReference type="ARBA" id="ARBA00023180"/>
    </source>
</evidence>
<sequence>MMIGLGKVIALAVNVGLVVGLAAAGPSKKEHKALDAKNNWWKNEVFYQIYPRSFQDSDGDGIGDLPGITSKLEYFAETGITAVWMSPIFESPMVDFGYDISNYTNIQPEYGTLEDFDALIAKANELGIKVILDFVPNHSSNKHPWFAKSIAREAGYEDFYMWENGTLLENGTRVPPNNWRSVFSGSAWEWNEERGQYYLRQFTYAQPDLNYRNPAVVQAMDDTLLYWLNKGVAGFRIDAVIYVYEDEQLRDEPLSGTTSDPNSFDYLEHIYTKNQKESYTLLQHWRQLLDNYSSSNEGPLRIMMTEGYAPLADLMDYYEDAQGVLGPEFPFNFDFITELNADSSAADFIFYIERWLIYMPHGHVANWVMGNHDNSRVASRFGAQSVDAMNMLMMTLPGIGVTYYGEELGMLDYRDISWEQTVDQPACEAGIDNYKWISRDPERTPMQWSDEANAGFSSAAQTWLPVHPNYKELNLRNQQQAERSHYKIYQSLLKLREKEALKSGAFIPGVLNRRVFAFKREIQGQNTLLTIINVKNQTELLDISDFIDLPNRLHVLVAGVDSAHTAGERLNPKEIILAPHEGLVIHLLVVVLLYPGSSMSSLVKSDSEDFIDWWQHTVFYQIYPRSFKDSNGDGIGDLPGITSKLQYLAETGITATWLSPIFQSPMVDFGYDISDYRKIQPEYGSMEDFQQLIDNAYELGIKIILDFVPNHSSDEHEWFKKSAAKEPGYEDYYVWADPKIDEHGERQPPNNWQSVFYGSAWEWHESRQQYYLHQFTKEQPDLNYRNPAVVQAMDDVILFWLNKGVAGFRIDAVNHMFEVESLEDEPLSGKTQDPLSYDYTRHIYTKDLPEVLEMVQHWRQLLDDFSSKHPEGPTRIMMTEAYAGLTTLADYYEDRQGVRGSHLPFNFHFITDVNGDSDARDFVYNVEKWLIYMPRGGHAANWVMGNHDNPRVASRFGPASVDAMNMLLMTLPGVAVTYNGEELGMQDYRDISWEDTVDPPARNVGEKLFKDVSRDPERTPFQWNNASNGGFSEAAKTWLPVHPNYTELNLAAQKVAAKSHYKVYKSLIELRKTAIMRRGRFTIEPISRWVFAFKRSYTNFDSIITIINVSDKEQLVNLSEFLNQPKKLVVEIAGVDSVYEKGDSLLAVAFELDLPPRGGLVLSERCSTAMSAQRRTLVKQLIKSAQVVLVAFLFYNLWRHKWTKVKINQQRF</sequence>
<dbReference type="AlphaFoldDB" id="A0A3B0K4I1"/>
<dbReference type="GO" id="GO:0004558">
    <property type="term" value="F:alpha-1,4-glucosidase activity"/>
    <property type="evidence" value="ECO:0007669"/>
    <property type="project" value="UniProtKB-EC"/>
</dbReference>
<evidence type="ECO:0000313" key="10">
    <source>
        <dbReference type="Proteomes" id="UP000268350"/>
    </source>
</evidence>
<keyword evidence="5" id="KW-0325">Glycoprotein</keyword>
<evidence type="ECO:0000259" key="8">
    <source>
        <dbReference type="SMART" id="SM00642"/>
    </source>
</evidence>
<evidence type="ECO:0000256" key="6">
    <source>
        <dbReference type="ARBA" id="ARBA00023295"/>
    </source>
</evidence>
<dbReference type="InterPro" id="IPR017853">
    <property type="entry name" value="GH"/>
</dbReference>
<dbReference type="PANTHER" id="PTHR10357">
    <property type="entry name" value="ALPHA-AMYLASE FAMILY MEMBER"/>
    <property type="match status" value="1"/>
</dbReference>
<dbReference type="Pfam" id="PF00128">
    <property type="entry name" value="Alpha-amylase"/>
    <property type="match status" value="2"/>
</dbReference>
<dbReference type="SUPFAM" id="SSF51445">
    <property type="entry name" value="(Trans)glycosidases"/>
    <property type="match status" value="2"/>
</dbReference>
<evidence type="ECO:0000256" key="1">
    <source>
        <dbReference type="ARBA" id="ARBA00001657"/>
    </source>
</evidence>
<evidence type="ECO:0000256" key="3">
    <source>
        <dbReference type="ARBA" id="ARBA00012741"/>
    </source>
</evidence>
<feature type="signal peptide" evidence="7">
    <location>
        <begin position="1"/>
        <end position="24"/>
    </location>
</feature>
<feature type="domain" description="Glycosyl hydrolase family 13 catalytic" evidence="8">
    <location>
        <begin position="48"/>
        <end position="443"/>
    </location>
</feature>